<feature type="transmembrane region" description="Helical" evidence="1">
    <location>
        <begin position="44"/>
        <end position="64"/>
    </location>
</feature>
<feature type="transmembrane region" description="Helical" evidence="1">
    <location>
        <begin position="12"/>
        <end position="37"/>
    </location>
</feature>
<dbReference type="InterPro" id="IPR037185">
    <property type="entry name" value="EmrE-like"/>
</dbReference>
<feature type="transmembrane region" description="Helical" evidence="1">
    <location>
        <begin position="212"/>
        <end position="230"/>
    </location>
</feature>
<evidence type="ECO:0000256" key="1">
    <source>
        <dbReference type="SAM" id="Phobius"/>
    </source>
</evidence>
<feature type="domain" description="EamA" evidence="2">
    <location>
        <begin position="86"/>
        <end position="228"/>
    </location>
</feature>
<dbReference type="AlphaFoldDB" id="A0A7S3HVG8"/>
<evidence type="ECO:0000313" key="3">
    <source>
        <dbReference type="EMBL" id="CAE0305361.1"/>
    </source>
</evidence>
<reference evidence="3" key="1">
    <citation type="submission" date="2021-01" db="EMBL/GenBank/DDBJ databases">
        <authorList>
            <person name="Corre E."/>
            <person name="Pelletier E."/>
            <person name="Niang G."/>
            <person name="Scheremetjew M."/>
            <person name="Finn R."/>
            <person name="Kale V."/>
            <person name="Holt S."/>
            <person name="Cochrane G."/>
            <person name="Meng A."/>
            <person name="Brown T."/>
            <person name="Cohen L."/>
        </authorList>
    </citation>
    <scope>NUCLEOTIDE SEQUENCE</scope>
    <source>
        <strain evidence="3">Fehren 1</strain>
    </source>
</reference>
<dbReference type="PANTHER" id="PTHR22911">
    <property type="entry name" value="ACYL-MALONYL CONDENSING ENZYME-RELATED"/>
    <property type="match status" value="1"/>
</dbReference>
<dbReference type="SUPFAM" id="SSF103481">
    <property type="entry name" value="Multidrug resistance efflux transporter EmrE"/>
    <property type="match status" value="2"/>
</dbReference>
<organism evidence="3">
    <name type="scientific">Favella ehrenbergii</name>
    <dbReference type="NCBI Taxonomy" id="182087"/>
    <lineage>
        <taxon>Eukaryota</taxon>
        <taxon>Sar</taxon>
        <taxon>Alveolata</taxon>
        <taxon>Ciliophora</taxon>
        <taxon>Intramacronucleata</taxon>
        <taxon>Spirotrichea</taxon>
        <taxon>Choreotrichia</taxon>
        <taxon>Tintinnida</taxon>
        <taxon>Xystonellidae</taxon>
        <taxon>Favella</taxon>
    </lineage>
</organism>
<dbReference type="GO" id="GO:0016020">
    <property type="term" value="C:membrane"/>
    <property type="evidence" value="ECO:0007669"/>
    <property type="project" value="InterPro"/>
</dbReference>
<proteinExistence type="predicted"/>
<keyword evidence="1" id="KW-0812">Transmembrane</keyword>
<feature type="transmembrane region" description="Helical" evidence="1">
    <location>
        <begin position="116"/>
        <end position="138"/>
    </location>
</feature>
<accession>A0A7S3HVG8</accession>
<feature type="transmembrane region" description="Helical" evidence="1">
    <location>
        <begin position="84"/>
        <end position="104"/>
    </location>
</feature>
<evidence type="ECO:0000259" key="2">
    <source>
        <dbReference type="Pfam" id="PF00892"/>
    </source>
</evidence>
<dbReference type="Pfam" id="PF00892">
    <property type="entry name" value="EamA"/>
    <property type="match status" value="1"/>
</dbReference>
<sequence length="261" mass="28801">MCFFLFNLCLNLIPLTFQMIIFQTGTFWTSILAYCVFSEKMIPLEIISMLLCFGGMVTITIAGSKNATDEASEAIETNYSSSQLILGYSLVLLTSWIYASNCVLNRALKGINSGVIMFWHGLLGIMLALVAVTIEYFARDHGTGAGFHLFNMEPKLTGLLLAATMGDTLAVNSMTIAFQSDSSGFVSLISYVNVIYAFLADCLIFQESFTWVELVAASLILLVTVFTSMVKLRESHRARRLSRADSFTSAEDLNRSMVKGE</sequence>
<feature type="transmembrane region" description="Helical" evidence="1">
    <location>
        <begin position="158"/>
        <end position="178"/>
    </location>
</feature>
<feature type="transmembrane region" description="Helical" evidence="1">
    <location>
        <begin position="185"/>
        <end position="206"/>
    </location>
</feature>
<protein>
    <recommendedName>
        <fullName evidence="2">EamA domain-containing protein</fullName>
    </recommendedName>
</protein>
<keyword evidence="1" id="KW-1133">Transmembrane helix</keyword>
<dbReference type="PANTHER" id="PTHR22911:SF137">
    <property type="entry name" value="SOLUTE CARRIER FAMILY 35 MEMBER G2-RELATED"/>
    <property type="match status" value="1"/>
</dbReference>
<keyword evidence="1" id="KW-0472">Membrane</keyword>
<name>A0A7S3HVG8_9SPIT</name>
<gene>
    <name evidence="3" type="ORF">FEHR0123_LOCUS265</name>
</gene>
<dbReference type="EMBL" id="HBIE01000880">
    <property type="protein sequence ID" value="CAE0305361.1"/>
    <property type="molecule type" value="Transcribed_RNA"/>
</dbReference>
<dbReference type="InterPro" id="IPR000620">
    <property type="entry name" value="EamA_dom"/>
</dbReference>